<organism evidence="1">
    <name type="scientific">Albugo laibachii Nc14</name>
    <dbReference type="NCBI Taxonomy" id="890382"/>
    <lineage>
        <taxon>Eukaryota</taxon>
        <taxon>Sar</taxon>
        <taxon>Stramenopiles</taxon>
        <taxon>Oomycota</taxon>
        <taxon>Peronosporomycetes</taxon>
        <taxon>Albuginales</taxon>
        <taxon>Albuginaceae</taxon>
        <taxon>Albugo</taxon>
    </lineage>
</organism>
<proteinExistence type="predicted"/>
<accession>F0X1Q4</accession>
<dbReference type="AlphaFoldDB" id="F0X1Q4"/>
<protein>
    <submittedName>
        <fullName evidence="1">AlNc14C668G12369 protein</fullName>
    </submittedName>
</protein>
<dbReference type="HOGENOM" id="CLU_2296952_0_0_1"/>
<gene>
    <name evidence="1" type="primary">AlNc14C668G12369</name>
    <name evidence="1" type="ORF">ALNC14_138980</name>
</gene>
<reference evidence="1" key="1">
    <citation type="journal article" date="2011" name="PLoS Biol.">
        <title>Gene gain and loss during evolution of obligate parasitism in the white rust pathogen of Arabidopsis thaliana.</title>
        <authorList>
            <person name="Kemen E."/>
            <person name="Gardiner A."/>
            <person name="Schultz-Larsen T."/>
            <person name="Kemen A.C."/>
            <person name="Balmuth A.L."/>
            <person name="Robert-Seilaniantz A."/>
            <person name="Bailey K."/>
            <person name="Holub E."/>
            <person name="Studholme D.J."/>
            <person name="Maclean D."/>
            <person name="Jones J.D."/>
        </authorList>
    </citation>
    <scope>NUCLEOTIDE SEQUENCE</scope>
</reference>
<dbReference type="EMBL" id="FR824660">
    <property type="protein sequence ID" value="CCA27754.1"/>
    <property type="molecule type" value="Genomic_DNA"/>
</dbReference>
<evidence type="ECO:0000313" key="1">
    <source>
        <dbReference type="EMBL" id="CCA27754.1"/>
    </source>
</evidence>
<reference evidence="1" key="2">
    <citation type="submission" date="2011-02" db="EMBL/GenBank/DDBJ databases">
        <authorList>
            <person name="MacLean D."/>
        </authorList>
    </citation>
    <scope>NUCLEOTIDE SEQUENCE</scope>
</reference>
<name>F0X1Q4_9STRA</name>
<sequence>MEWMRRHLVECPSFAMMGAKLHRMCDEMLKDDIEYMRLERYVEPLERRELSLTTRNEAVDGFFRRFIVEKDVSLEVCGVSSECVEECGESSAPAEAFGSRR</sequence>